<dbReference type="SUPFAM" id="SSF56349">
    <property type="entry name" value="DNA breaking-rejoining enzymes"/>
    <property type="match status" value="1"/>
</dbReference>
<sequence length="564" mass="64777">MECSYLNARLFKASSAMHGLEDASFDNLVYKLRDVFRLFGRYPPDLPLSGNLTPPWQALYRLLSRERQKGLIAFFGYCDQQNLLPTEVKQKVLDDFVTWTAEKTLHRDPVGRGRRAASNWEWARQHIESWPDIPLVRSGMREEYTLPFTAYPSSFQDDVEAFLDRYACRTKEEIFPDKVTDPTYKSFRSRRRPLSPRSVETRRYQIRQAAAALVAEGVPIESITNLNDLVQPVERVRTILLFHRSRVEERQRRQEELEQPAGAEVLVPSSNARSTFQDIRTSNLAGIGEALRQIAQFHCCVSEDDLALMKEWISQIKPPQQTSMTEKNTNRLRAFLDTQIYPQIIHYPASLMHRSSASELKPQAAARLALYAVAFEILTVCPLRRGNLAGLRLKQHVRRAKPDGPITHLHLRAEEVKNRKAIDWPLPPESVELIQRYLDQHRCHLAEPGNLFLFPGKGQRGRSGHDLGVGLTERFERDIGVSFNTHAMRHLAVVRFLIKHPGKYEIVRRILGHSRVETTLAFYSGPEMDRAIALLADVIRNDRREFGPPALSPPKKPRTKRGDN</sequence>
<gene>
    <name evidence="4" type="ORF">EAH89_21435</name>
</gene>
<dbReference type="GO" id="GO:0015074">
    <property type="term" value="P:DNA integration"/>
    <property type="evidence" value="ECO:0007669"/>
    <property type="project" value="InterPro"/>
</dbReference>
<evidence type="ECO:0000256" key="2">
    <source>
        <dbReference type="SAM" id="MobiDB-lite"/>
    </source>
</evidence>
<dbReference type="AlphaFoldDB" id="A0A502FJC1"/>
<keyword evidence="5" id="KW-1185">Reference proteome</keyword>
<dbReference type="EMBL" id="RCZP01000029">
    <property type="protein sequence ID" value="TPG49276.1"/>
    <property type="molecule type" value="Genomic_DNA"/>
</dbReference>
<feature type="compositionally biased region" description="Basic residues" evidence="2">
    <location>
        <begin position="555"/>
        <end position="564"/>
    </location>
</feature>
<dbReference type="InterPro" id="IPR013762">
    <property type="entry name" value="Integrase-like_cat_sf"/>
</dbReference>
<feature type="region of interest" description="Disordered" evidence="2">
    <location>
        <begin position="545"/>
        <end position="564"/>
    </location>
</feature>
<proteinExistence type="predicted"/>
<accession>A0A502FJC1</accession>
<dbReference type="InterPro" id="IPR002104">
    <property type="entry name" value="Integrase_catalytic"/>
</dbReference>
<dbReference type="GO" id="GO:0003677">
    <property type="term" value="F:DNA binding"/>
    <property type="evidence" value="ECO:0007669"/>
    <property type="project" value="InterPro"/>
</dbReference>
<dbReference type="InterPro" id="IPR011010">
    <property type="entry name" value="DNA_brk_join_enz"/>
</dbReference>
<feature type="domain" description="Tyr recombinase" evidence="3">
    <location>
        <begin position="331"/>
        <end position="536"/>
    </location>
</feature>
<dbReference type="PROSITE" id="PS51898">
    <property type="entry name" value="TYR_RECOMBINASE"/>
    <property type="match status" value="1"/>
</dbReference>
<comment type="caution">
    <text evidence="4">The sequence shown here is derived from an EMBL/GenBank/DDBJ whole genome shotgun (WGS) entry which is preliminary data.</text>
</comment>
<evidence type="ECO:0000313" key="5">
    <source>
        <dbReference type="Proteomes" id="UP000317078"/>
    </source>
</evidence>
<dbReference type="CDD" id="cd00397">
    <property type="entry name" value="DNA_BRE_C"/>
    <property type="match status" value="1"/>
</dbReference>
<evidence type="ECO:0000256" key="1">
    <source>
        <dbReference type="ARBA" id="ARBA00023172"/>
    </source>
</evidence>
<keyword evidence="1" id="KW-0233">DNA recombination</keyword>
<reference evidence="4 5" key="1">
    <citation type="journal article" date="2019" name="Environ. Microbiol.">
        <title>Species interactions and distinct microbial communities in high Arctic permafrost affected cryosols are associated with the CH4 and CO2 gas fluxes.</title>
        <authorList>
            <person name="Altshuler I."/>
            <person name="Hamel J."/>
            <person name="Turney S."/>
            <person name="Magnuson E."/>
            <person name="Levesque R."/>
            <person name="Greer C."/>
            <person name="Whyte L.G."/>
        </authorList>
    </citation>
    <scope>NUCLEOTIDE SEQUENCE [LARGE SCALE GENOMIC DNA]</scope>
    <source>
        <strain evidence="4 5">S9.3B</strain>
    </source>
</reference>
<evidence type="ECO:0000259" key="3">
    <source>
        <dbReference type="PROSITE" id="PS51898"/>
    </source>
</evidence>
<evidence type="ECO:0000313" key="4">
    <source>
        <dbReference type="EMBL" id="TPG49276.1"/>
    </source>
</evidence>
<name>A0A502FJC1_9PROT</name>
<dbReference type="Gene3D" id="1.10.443.10">
    <property type="entry name" value="Intergrase catalytic core"/>
    <property type="match status" value="1"/>
</dbReference>
<dbReference type="Proteomes" id="UP000317078">
    <property type="component" value="Unassembled WGS sequence"/>
</dbReference>
<dbReference type="Pfam" id="PF00589">
    <property type="entry name" value="Phage_integrase"/>
    <property type="match status" value="1"/>
</dbReference>
<protein>
    <submittedName>
        <fullName evidence="4">Site-specific integrase</fullName>
    </submittedName>
</protein>
<dbReference type="GO" id="GO:0006310">
    <property type="term" value="P:DNA recombination"/>
    <property type="evidence" value="ECO:0007669"/>
    <property type="project" value="UniProtKB-KW"/>
</dbReference>
<organism evidence="4 5">
    <name type="scientific">Muricoccus nepalensis</name>
    <dbReference type="NCBI Taxonomy" id="1854500"/>
    <lineage>
        <taxon>Bacteria</taxon>
        <taxon>Pseudomonadati</taxon>
        <taxon>Pseudomonadota</taxon>
        <taxon>Alphaproteobacteria</taxon>
        <taxon>Acetobacterales</taxon>
        <taxon>Roseomonadaceae</taxon>
        <taxon>Muricoccus</taxon>
    </lineage>
</organism>